<proteinExistence type="predicted"/>
<dbReference type="OrthoDB" id="1899188at2"/>
<evidence type="ECO:0000313" key="2">
    <source>
        <dbReference type="Proteomes" id="UP000187651"/>
    </source>
</evidence>
<reference evidence="2" key="1">
    <citation type="submission" date="2016-10" db="EMBL/GenBank/DDBJ databases">
        <authorList>
            <person name="Varghese N."/>
            <person name="Submissions S."/>
        </authorList>
    </citation>
    <scope>NUCLEOTIDE SEQUENCE [LARGE SCALE GENOMIC DNA]</scope>
    <source>
        <strain evidence="2">M83</strain>
    </source>
</reference>
<dbReference type="AlphaFoldDB" id="A0A1G9SYQ2"/>
<name>A0A1G9SYQ2_9FIRM</name>
<dbReference type="Pfam" id="PF14196">
    <property type="entry name" value="ATC_hydrolase"/>
    <property type="match status" value="1"/>
</dbReference>
<keyword evidence="2" id="KW-1185">Reference proteome</keyword>
<dbReference type="RefSeq" id="WP_074520455.1">
    <property type="nucleotide sequence ID" value="NZ_FNHZ01000001.1"/>
</dbReference>
<evidence type="ECO:0000313" key="1">
    <source>
        <dbReference type="EMBL" id="SDM40522.1"/>
    </source>
</evidence>
<keyword evidence="1" id="KW-0378">Hydrolase</keyword>
<gene>
    <name evidence="1" type="ORF">SAMN05216544_0144</name>
</gene>
<protein>
    <submittedName>
        <fullName evidence="1">L-2-amino-thiazoline-4-carboxylic acid hydrolase</fullName>
    </submittedName>
</protein>
<accession>A0A1G9SYQ2</accession>
<organism evidence="1 2">
    <name type="scientific">Lachnospira pectinoschiza</name>
    <dbReference type="NCBI Taxonomy" id="28052"/>
    <lineage>
        <taxon>Bacteria</taxon>
        <taxon>Bacillati</taxon>
        <taxon>Bacillota</taxon>
        <taxon>Clostridia</taxon>
        <taxon>Lachnospirales</taxon>
        <taxon>Lachnospiraceae</taxon>
        <taxon>Lachnospira</taxon>
    </lineage>
</organism>
<dbReference type="Proteomes" id="UP000187651">
    <property type="component" value="Unassembled WGS sequence"/>
</dbReference>
<dbReference type="InterPro" id="IPR026002">
    <property type="entry name" value="ATC_hydrolase-like"/>
</dbReference>
<dbReference type="GO" id="GO:0016787">
    <property type="term" value="F:hydrolase activity"/>
    <property type="evidence" value="ECO:0007669"/>
    <property type="project" value="UniProtKB-KW"/>
</dbReference>
<sequence>MTKLVRYFRQVVPHLEEKYGKEKAQVILQNALGRYDKLIDENKDEPKAYYMHTRERIYPSIAVFYALCDEGASRKEAEDFVTDYYRWRSGTMASKIKAIFKIPGIYKIVPKIFYSMTEKSFGPQAGFASENQFLSKNEMRFDMVRCPYYDICTRYGCPEIVKGFCDADDICYGNMHPRLSWDRTKTIGRGDGVCDFKVRVKEK</sequence>
<dbReference type="EMBL" id="FNHZ01000001">
    <property type="protein sequence ID" value="SDM40522.1"/>
    <property type="molecule type" value="Genomic_DNA"/>
</dbReference>